<keyword evidence="3" id="KW-0256">Endoplasmic reticulum</keyword>
<evidence type="ECO:0000256" key="5">
    <source>
        <dbReference type="ARBA" id="ARBA00023098"/>
    </source>
</evidence>
<keyword evidence="2" id="KW-0812">Transmembrane</keyword>
<keyword evidence="4" id="KW-1133">Transmembrane helix</keyword>
<comment type="caution">
    <text evidence="8">The sequence shown here is derived from an EMBL/GenBank/DDBJ whole genome shotgun (WGS) entry which is preliminary data.</text>
</comment>
<keyword evidence="9" id="KW-1185">Reference proteome</keyword>
<proteinExistence type="predicted"/>
<keyword evidence="6" id="KW-0472">Membrane</keyword>
<dbReference type="GO" id="GO:0006629">
    <property type="term" value="P:lipid metabolic process"/>
    <property type="evidence" value="ECO:0007669"/>
    <property type="project" value="UniProtKB-KW"/>
</dbReference>
<evidence type="ECO:0000256" key="4">
    <source>
        <dbReference type="ARBA" id="ARBA00022989"/>
    </source>
</evidence>
<organism evidence="8 9">
    <name type="scientific">Coptis chinensis</name>
    <dbReference type="NCBI Taxonomy" id="261450"/>
    <lineage>
        <taxon>Eukaryota</taxon>
        <taxon>Viridiplantae</taxon>
        <taxon>Streptophyta</taxon>
        <taxon>Embryophyta</taxon>
        <taxon>Tracheophyta</taxon>
        <taxon>Spermatophyta</taxon>
        <taxon>Magnoliopsida</taxon>
        <taxon>Ranunculales</taxon>
        <taxon>Ranunculaceae</taxon>
        <taxon>Coptidoideae</taxon>
        <taxon>Coptis</taxon>
    </lineage>
</organism>
<protein>
    <submittedName>
        <fullName evidence="8">Uncharacterized protein</fullName>
    </submittedName>
</protein>
<dbReference type="GO" id="GO:0005789">
    <property type="term" value="C:endoplasmic reticulum membrane"/>
    <property type="evidence" value="ECO:0007669"/>
    <property type="project" value="UniProtKB-SubCell"/>
</dbReference>
<keyword evidence="5" id="KW-0443">Lipid metabolism</keyword>
<dbReference type="AlphaFoldDB" id="A0A835IJ96"/>
<evidence type="ECO:0000256" key="2">
    <source>
        <dbReference type="ARBA" id="ARBA00022692"/>
    </source>
</evidence>
<evidence type="ECO:0000256" key="6">
    <source>
        <dbReference type="ARBA" id="ARBA00023136"/>
    </source>
</evidence>
<name>A0A835IJ96_9MAGN</name>
<evidence type="ECO:0000256" key="7">
    <source>
        <dbReference type="SAM" id="MobiDB-lite"/>
    </source>
</evidence>
<dbReference type="InterPro" id="IPR009617">
    <property type="entry name" value="Seipin"/>
</dbReference>
<reference evidence="8 9" key="1">
    <citation type="submission" date="2020-10" db="EMBL/GenBank/DDBJ databases">
        <title>The Coptis chinensis genome and diversification of protoberbering-type alkaloids.</title>
        <authorList>
            <person name="Wang B."/>
            <person name="Shu S."/>
            <person name="Song C."/>
            <person name="Liu Y."/>
        </authorList>
    </citation>
    <scope>NUCLEOTIDE SEQUENCE [LARGE SCALE GENOMIC DNA]</scope>
    <source>
        <strain evidence="8">HL-2020</strain>
        <tissue evidence="8">Leaf</tissue>
    </source>
</reference>
<dbReference type="OrthoDB" id="3990054at2759"/>
<dbReference type="GO" id="GO:0140042">
    <property type="term" value="P:lipid droplet formation"/>
    <property type="evidence" value="ECO:0007669"/>
    <property type="project" value="UniProtKB-ARBA"/>
</dbReference>
<evidence type="ECO:0000256" key="1">
    <source>
        <dbReference type="ARBA" id="ARBA00004477"/>
    </source>
</evidence>
<evidence type="ECO:0000313" key="8">
    <source>
        <dbReference type="EMBL" id="KAF9618124.1"/>
    </source>
</evidence>
<accession>A0A835IJ96</accession>
<gene>
    <name evidence="8" type="ORF">IFM89_000240</name>
</gene>
<evidence type="ECO:0000313" key="9">
    <source>
        <dbReference type="Proteomes" id="UP000631114"/>
    </source>
</evidence>
<dbReference type="Proteomes" id="UP000631114">
    <property type="component" value="Unassembled WGS sequence"/>
</dbReference>
<dbReference type="Pfam" id="PF06775">
    <property type="entry name" value="Seipin"/>
    <property type="match status" value="1"/>
</dbReference>
<dbReference type="PANTHER" id="PTHR21212:SF0">
    <property type="entry name" value="SEIPIN"/>
    <property type="match status" value="1"/>
</dbReference>
<dbReference type="EMBL" id="JADFTS010000002">
    <property type="protein sequence ID" value="KAF9618124.1"/>
    <property type="molecule type" value="Genomic_DNA"/>
</dbReference>
<comment type="subcellular location">
    <subcellularLocation>
        <location evidence="1">Endoplasmic reticulum membrane</location>
        <topology evidence="1">Multi-pass membrane protein</topology>
    </subcellularLocation>
</comment>
<feature type="region of interest" description="Disordered" evidence="7">
    <location>
        <begin position="163"/>
        <end position="188"/>
    </location>
</feature>
<evidence type="ECO:0000256" key="3">
    <source>
        <dbReference type="ARBA" id="ARBA00022824"/>
    </source>
</evidence>
<dbReference type="PANTHER" id="PTHR21212">
    <property type="entry name" value="BERNARDINELLI-SEIP CONGENITAL LIPODYSTROPHY 2 HOMOLOG BSCL2 PROTEIN"/>
    <property type="match status" value="1"/>
</dbReference>
<dbReference type="CDD" id="cd23995">
    <property type="entry name" value="Seipin_BSCL2_like"/>
    <property type="match status" value="1"/>
</dbReference>
<sequence length="188" mass="21051">MECANGIKKYTTKVNSQCVYVFLAGLDSHLDGLRGCVLAIKPLPDIQYVYAMVKVDLLSTDGEVTASPSYPCMLQFKSQLIRYIETFLRSFPLLTGYSSESQIISIKMKGFTEGNEPTSCLKVILEQRAKYRAGSGITKIYEASLILESEPPLVKKILCIYDDEDDGEDGDDENEDEEEDDDNDEDDD</sequence>